<evidence type="ECO:0000313" key="14">
    <source>
        <dbReference type="Proteomes" id="UP001196980"/>
    </source>
</evidence>
<keyword evidence="6 11" id="KW-0500">Molybdenum</keyword>
<comment type="caution">
    <text evidence="13">The sequence shown here is derived from an EMBL/GenBank/DDBJ whole genome shotgun (WGS) entry which is preliminary data.</text>
</comment>
<evidence type="ECO:0000256" key="8">
    <source>
        <dbReference type="ARBA" id="ARBA00022989"/>
    </source>
</evidence>
<dbReference type="PROSITE" id="PS50928">
    <property type="entry name" value="ABC_TM1"/>
    <property type="match status" value="1"/>
</dbReference>
<keyword evidence="8 10" id="KW-1133">Transmembrane helix</keyword>
<dbReference type="Proteomes" id="UP001196980">
    <property type="component" value="Unassembled WGS sequence"/>
</dbReference>
<comment type="subcellular location">
    <subcellularLocation>
        <location evidence="2 10">Cell membrane</location>
        <topology evidence="2 10">Multi-pass membrane protein</topology>
    </subcellularLocation>
</comment>
<evidence type="ECO:0000256" key="9">
    <source>
        <dbReference type="ARBA" id="ARBA00023136"/>
    </source>
</evidence>
<evidence type="ECO:0000256" key="5">
    <source>
        <dbReference type="ARBA" id="ARBA00022475"/>
    </source>
</evidence>
<comment type="similarity">
    <text evidence="3 11">Belongs to the binding-protein-dependent transport system permease family. CysTW subfamily.</text>
</comment>
<evidence type="ECO:0000256" key="3">
    <source>
        <dbReference type="ARBA" id="ARBA00007069"/>
    </source>
</evidence>
<feature type="transmembrane region" description="Helical" evidence="10">
    <location>
        <begin position="78"/>
        <end position="101"/>
    </location>
</feature>
<evidence type="ECO:0000256" key="6">
    <source>
        <dbReference type="ARBA" id="ARBA00022505"/>
    </source>
</evidence>
<organism evidence="13 14">
    <name type="scientific">Candidatus Magnetobacterium casense</name>
    <dbReference type="NCBI Taxonomy" id="1455061"/>
    <lineage>
        <taxon>Bacteria</taxon>
        <taxon>Pseudomonadati</taxon>
        <taxon>Nitrospirota</taxon>
        <taxon>Thermodesulfovibrionia</taxon>
        <taxon>Thermodesulfovibrionales</taxon>
        <taxon>Candidatus Magnetobacteriaceae</taxon>
        <taxon>Candidatus Magnetobacterium</taxon>
    </lineage>
</organism>
<dbReference type="Pfam" id="PF00528">
    <property type="entry name" value="BPD_transp_1"/>
    <property type="match status" value="1"/>
</dbReference>
<dbReference type="PANTHER" id="PTHR30183">
    <property type="entry name" value="MOLYBDENUM TRANSPORT SYSTEM PERMEASE PROTEIN MODB"/>
    <property type="match status" value="1"/>
</dbReference>
<gene>
    <name evidence="13" type="primary">modB</name>
    <name evidence="13" type="ORF">HWQ67_00755</name>
</gene>
<evidence type="ECO:0000256" key="10">
    <source>
        <dbReference type="RuleBase" id="RU363032"/>
    </source>
</evidence>
<dbReference type="SUPFAM" id="SSF161098">
    <property type="entry name" value="MetI-like"/>
    <property type="match status" value="1"/>
</dbReference>
<keyword evidence="5 11" id="KW-1003">Cell membrane</keyword>
<dbReference type="InterPro" id="IPR035906">
    <property type="entry name" value="MetI-like_sf"/>
</dbReference>
<dbReference type="CDD" id="cd06261">
    <property type="entry name" value="TM_PBP2"/>
    <property type="match status" value="1"/>
</dbReference>
<dbReference type="NCBIfam" id="TIGR02141">
    <property type="entry name" value="modB_ABC"/>
    <property type="match status" value="1"/>
</dbReference>
<evidence type="ECO:0000256" key="1">
    <source>
        <dbReference type="ARBA" id="ARBA00002949"/>
    </source>
</evidence>
<keyword evidence="7 10" id="KW-0812">Transmembrane</keyword>
<dbReference type="Gene3D" id="1.10.3720.10">
    <property type="entry name" value="MetI-like"/>
    <property type="match status" value="1"/>
</dbReference>
<dbReference type="InterPro" id="IPR011867">
    <property type="entry name" value="ModB_ABC"/>
</dbReference>
<dbReference type="EMBL" id="JABXWD010000006">
    <property type="protein sequence ID" value="MBV6340103.1"/>
    <property type="molecule type" value="Genomic_DNA"/>
</dbReference>
<feature type="transmembrane region" description="Helical" evidence="10">
    <location>
        <begin position="48"/>
        <end position="66"/>
    </location>
</feature>
<name>A0ABS6RUZ4_9BACT</name>
<keyword evidence="4 10" id="KW-0813">Transport</keyword>
<evidence type="ECO:0000256" key="11">
    <source>
        <dbReference type="RuleBase" id="RU365097"/>
    </source>
</evidence>
<dbReference type="InterPro" id="IPR000515">
    <property type="entry name" value="MetI-like"/>
</dbReference>
<keyword evidence="14" id="KW-1185">Reference proteome</keyword>
<keyword evidence="9 10" id="KW-0472">Membrane</keyword>
<protein>
    <recommendedName>
        <fullName evidence="11">Molybdenum transport system permease</fullName>
    </recommendedName>
</protein>
<accession>A0ABS6RUZ4</accession>
<evidence type="ECO:0000313" key="13">
    <source>
        <dbReference type="EMBL" id="MBV6340103.1"/>
    </source>
</evidence>
<dbReference type="PANTHER" id="PTHR30183:SF3">
    <property type="entry name" value="MOLYBDENUM TRANSPORT SYSTEM PERMEASE PROTEIN MODB"/>
    <property type="match status" value="1"/>
</dbReference>
<feature type="transmembrane region" description="Helical" evidence="10">
    <location>
        <begin position="196"/>
        <end position="214"/>
    </location>
</feature>
<comment type="function">
    <text evidence="1 11">Part of the binding-protein-dependent transport system for molybdenum; probably responsible for the translocation of the substrate across the membrane.</text>
</comment>
<feature type="domain" description="ABC transmembrane type-1" evidence="12">
    <location>
        <begin position="10"/>
        <end position="214"/>
    </location>
</feature>
<sequence>MLSDTAIFSLKLSFLVAGTATFFIILVSLPVAYVLARTRFPGKELLDIVLTMPLVLPPTVTGYYLIVFFGKNGVIGKAIYALTGWTIMFTWYAAVLAAFVVSLPFMLKTTRSAIESVDRNLIDASYTLGHGEFYTAVKIVIPLSKNGIFAGIALSFTRALGEFGATLMLAGNIPGKTETMPLAIYSSVSSGNWPEANLMALVFVVLSAVLLFIAGKFTNKAI</sequence>
<evidence type="ECO:0000256" key="7">
    <source>
        <dbReference type="ARBA" id="ARBA00022692"/>
    </source>
</evidence>
<proteinExistence type="inferred from homology"/>
<feature type="transmembrane region" description="Helical" evidence="10">
    <location>
        <begin position="148"/>
        <end position="170"/>
    </location>
</feature>
<evidence type="ECO:0000259" key="12">
    <source>
        <dbReference type="PROSITE" id="PS50928"/>
    </source>
</evidence>
<evidence type="ECO:0000256" key="4">
    <source>
        <dbReference type="ARBA" id="ARBA00022448"/>
    </source>
</evidence>
<reference evidence="13 14" key="1">
    <citation type="journal article" date="2020" name="J Geophys Res Biogeosci">
        <title>Magnetotaxis as an Adaptation to Enable Bacterial Shuttling of Microbial Sulfur and Sulfur Cycling Across Aquatic Oxic#Anoxic Interfaces.</title>
        <authorList>
            <person name="Li J."/>
            <person name="Liu P."/>
            <person name="Wang J."/>
            <person name="Roberts A.P."/>
            <person name="Pan Y."/>
        </authorList>
    </citation>
    <scope>NUCLEOTIDE SEQUENCE [LARGE SCALE GENOMIC DNA]</scope>
    <source>
        <strain evidence="13 14">MYR-1_YQ</strain>
    </source>
</reference>
<evidence type="ECO:0000256" key="2">
    <source>
        <dbReference type="ARBA" id="ARBA00004651"/>
    </source>
</evidence>
<feature type="transmembrane region" description="Helical" evidence="10">
    <location>
        <begin position="12"/>
        <end position="36"/>
    </location>
</feature>